<gene>
    <name evidence="2" type="ORF">A5481_15940</name>
</gene>
<dbReference type="AlphaFoldDB" id="A0A179S8G7"/>
<comment type="caution">
    <text evidence="2">The sequence shown here is derived from an EMBL/GenBank/DDBJ whole genome shotgun (WGS) entry which is preliminary data.</text>
</comment>
<reference evidence="2 3" key="1">
    <citation type="submission" date="2016-04" db="EMBL/GenBank/DDBJ databases">
        <authorList>
            <person name="Evans L.H."/>
            <person name="Alamgir A."/>
            <person name="Owens N."/>
            <person name="Weber N.D."/>
            <person name="Virtaneva K."/>
            <person name="Barbian K."/>
            <person name="Babar A."/>
            <person name="Rosenke K."/>
        </authorList>
    </citation>
    <scope>NUCLEOTIDE SEQUENCE [LARGE SCALE GENOMIC DNA]</scope>
    <source>
        <strain evidence="2 3">PMB02</strain>
    </source>
</reference>
<dbReference type="RefSeq" id="WP_048435257.1">
    <property type="nucleotide sequence ID" value="NZ_LWHQ01000028.1"/>
</dbReference>
<accession>A0A179S8G7</accession>
<name>A0A179S8G7_9HYPH</name>
<organism evidence="2 3">
    <name type="scientific">Methylobacterium platani</name>
    <dbReference type="NCBI Taxonomy" id="427683"/>
    <lineage>
        <taxon>Bacteria</taxon>
        <taxon>Pseudomonadati</taxon>
        <taxon>Pseudomonadota</taxon>
        <taxon>Alphaproteobacteria</taxon>
        <taxon>Hyphomicrobiales</taxon>
        <taxon>Methylobacteriaceae</taxon>
        <taxon>Methylobacterium</taxon>
    </lineage>
</organism>
<proteinExistence type="predicted"/>
<dbReference type="Proteomes" id="UP000078316">
    <property type="component" value="Unassembled WGS sequence"/>
</dbReference>
<evidence type="ECO:0000259" key="1">
    <source>
        <dbReference type="Pfam" id="PF21834"/>
    </source>
</evidence>
<dbReference type="Pfam" id="PF21834">
    <property type="entry name" value="DUF6894"/>
    <property type="match status" value="1"/>
</dbReference>
<feature type="domain" description="DUF6894" evidence="1">
    <location>
        <begin position="3"/>
        <end position="69"/>
    </location>
</feature>
<evidence type="ECO:0000313" key="3">
    <source>
        <dbReference type="Proteomes" id="UP000078316"/>
    </source>
</evidence>
<sequence length="80" mass="8885">MPRFFFDIQDGQLIPDDIGTEFPNAYAARDAAIRILPDIAREEMSLGKSRQVAVLMRDETGQALFAASLILSAEWLIDTA</sequence>
<dbReference type="InterPro" id="IPR054189">
    <property type="entry name" value="DUF6894"/>
</dbReference>
<dbReference type="EMBL" id="LWHQ01000028">
    <property type="protein sequence ID" value="OAS23936.1"/>
    <property type="molecule type" value="Genomic_DNA"/>
</dbReference>
<evidence type="ECO:0000313" key="2">
    <source>
        <dbReference type="EMBL" id="OAS23936.1"/>
    </source>
</evidence>
<dbReference type="OrthoDB" id="7999101at2"/>
<protein>
    <recommendedName>
        <fullName evidence="1">DUF6894 domain-containing protein</fullName>
    </recommendedName>
</protein>